<feature type="transmembrane region" description="Helical" evidence="1">
    <location>
        <begin position="12"/>
        <end position="30"/>
    </location>
</feature>
<keyword evidence="1" id="KW-0472">Membrane</keyword>
<proteinExistence type="predicted"/>
<keyword evidence="1" id="KW-0812">Transmembrane</keyword>
<dbReference type="AlphaFoldDB" id="A0A242AED0"/>
<evidence type="ECO:0000313" key="3">
    <source>
        <dbReference type="Proteomes" id="UP000194885"/>
    </source>
</evidence>
<protein>
    <submittedName>
        <fullName evidence="2">Uncharacterized protein</fullName>
    </submittedName>
</protein>
<accession>A0A242AED0</accession>
<reference evidence="2 3" key="1">
    <citation type="submission" date="2017-05" db="EMBL/GenBank/DDBJ databases">
        <title>The Genome Sequence of Enterococcus faecium 7H8_DIV0219.</title>
        <authorList>
            <consortium name="The Broad Institute Genomics Platform"/>
            <consortium name="The Broad Institute Genomic Center for Infectious Diseases"/>
            <person name="Earl A."/>
            <person name="Manson A."/>
            <person name="Schwartman J."/>
            <person name="Gilmore M."/>
            <person name="Abouelleil A."/>
            <person name="Cao P."/>
            <person name="Chapman S."/>
            <person name="Cusick C."/>
            <person name="Shea T."/>
            <person name="Young S."/>
            <person name="Neafsey D."/>
            <person name="Nusbaum C."/>
            <person name="Birren B."/>
        </authorList>
    </citation>
    <scope>NUCLEOTIDE SEQUENCE [LARGE SCALE GENOMIC DNA]</scope>
    <source>
        <strain evidence="2 3">7H8_DIV0219</strain>
    </source>
</reference>
<evidence type="ECO:0000256" key="1">
    <source>
        <dbReference type="SAM" id="Phobius"/>
    </source>
</evidence>
<evidence type="ECO:0000313" key="2">
    <source>
        <dbReference type="EMBL" id="OTN79388.1"/>
    </source>
</evidence>
<dbReference type="EMBL" id="NGKW01000057">
    <property type="protein sequence ID" value="OTN79388.1"/>
    <property type="molecule type" value="Genomic_DNA"/>
</dbReference>
<comment type="caution">
    <text evidence="2">The sequence shown here is derived from an EMBL/GenBank/DDBJ whole genome shotgun (WGS) entry which is preliminary data.</text>
</comment>
<dbReference type="RefSeq" id="WP_086324094.1">
    <property type="nucleotide sequence ID" value="NZ_NGKW01000057.1"/>
</dbReference>
<sequence>MMVFRLDFGTKDAVFAISIFIIIGLSIVFKWTAWEFIISSIALIMAFCAGTMKQDKRILEQQSKK</sequence>
<name>A0A242AED0_ENTFC</name>
<gene>
    <name evidence="2" type="ORF">A5810_003246</name>
</gene>
<feature type="transmembrane region" description="Helical" evidence="1">
    <location>
        <begin position="36"/>
        <end position="52"/>
    </location>
</feature>
<organism evidence="2 3">
    <name type="scientific">Enterococcus faecium</name>
    <name type="common">Streptococcus faecium</name>
    <dbReference type="NCBI Taxonomy" id="1352"/>
    <lineage>
        <taxon>Bacteria</taxon>
        <taxon>Bacillati</taxon>
        <taxon>Bacillota</taxon>
        <taxon>Bacilli</taxon>
        <taxon>Lactobacillales</taxon>
        <taxon>Enterococcaceae</taxon>
        <taxon>Enterococcus</taxon>
    </lineage>
</organism>
<dbReference type="Proteomes" id="UP000194885">
    <property type="component" value="Unassembled WGS sequence"/>
</dbReference>
<keyword evidence="1" id="KW-1133">Transmembrane helix</keyword>